<evidence type="ECO:0000313" key="3">
    <source>
        <dbReference type="Proteomes" id="UP001151529"/>
    </source>
</evidence>
<dbReference type="AlphaFoldDB" id="A0A9Q0TPJ7"/>
<sequence>MKNYEYPEPARNASFLYCNGSGHVAAAAGEQTGIQIVVFIRLWRRRACMRVPSLCFFTLSCNVIYHFIPLLDSICKCRVTTYSH</sequence>
<gene>
    <name evidence="2" type="ORF">OIU85_026896</name>
</gene>
<keyword evidence="3" id="KW-1185">Reference proteome</keyword>
<feature type="transmembrane region" description="Helical" evidence="1">
    <location>
        <begin position="51"/>
        <end position="68"/>
    </location>
</feature>
<proteinExistence type="predicted"/>
<reference evidence="2" key="1">
    <citation type="submission" date="2022-11" db="EMBL/GenBank/DDBJ databases">
        <authorList>
            <person name="Hyden B.L."/>
            <person name="Feng K."/>
            <person name="Yates T."/>
            <person name="Jawdy S."/>
            <person name="Smart L.B."/>
            <person name="Muchero W."/>
        </authorList>
    </citation>
    <scope>NUCLEOTIDE SEQUENCE</scope>
    <source>
        <tissue evidence="2">Shoot tip</tissue>
    </source>
</reference>
<reference evidence="2" key="2">
    <citation type="journal article" date="2023" name="Int. J. Mol. Sci.">
        <title>De Novo Assembly and Annotation of 11 Diverse Shrub Willow (Salix) Genomes Reveals Novel Gene Organization in Sex-Linked Regions.</title>
        <authorList>
            <person name="Hyden B."/>
            <person name="Feng K."/>
            <person name="Yates T.B."/>
            <person name="Jawdy S."/>
            <person name="Cereghino C."/>
            <person name="Smart L.B."/>
            <person name="Muchero W."/>
        </authorList>
    </citation>
    <scope>NUCLEOTIDE SEQUENCE [LARGE SCALE GENOMIC DNA]</scope>
    <source>
        <tissue evidence="2">Shoot tip</tissue>
    </source>
</reference>
<keyword evidence="1" id="KW-1133">Transmembrane helix</keyword>
<name>A0A9Q0TPJ7_SALVM</name>
<comment type="caution">
    <text evidence="2">The sequence shown here is derived from an EMBL/GenBank/DDBJ whole genome shotgun (WGS) entry which is preliminary data.</text>
</comment>
<keyword evidence="1" id="KW-0812">Transmembrane</keyword>
<accession>A0A9Q0TPJ7</accession>
<dbReference type="EMBL" id="JAPFFL010000007">
    <property type="protein sequence ID" value="KAJ6715444.1"/>
    <property type="molecule type" value="Genomic_DNA"/>
</dbReference>
<organism evidence="2 3">
    <name type="scientific">Salix viminalis</name>
    <name type="common">Common osier</name>
    <name type="synonym">Basket willow</name>
    <dbReference type="NCBI Taxonomy" id="40686"/>
    <lineage>
        <taxon>Eukaryota</taxon>
        <taxon>Viridiplantae</taxon>
        <taxon>Streptophyta</taxon>
        <taxon>Embryophyta</taxon>
        <taxon>Tracheophyta</taxon>
        <taxon>Spermatophyta</taxon>
        <taxon>Magnoliopsida</taxon>
        <taxon>eudicotyledons</taxon>
        <taxon>Gunneridae</taxon>
        <taxon>Pentapetalae</taxon>
        <taxon>rosids</taxon>
        <taxon>fabids</taxon>
        <taxon>Malpighiales</taxon>
        <taxon>Salicaceae</taxon>
        <taxon>Saliceae</taxon>
        <taxon>Salix</taxon>
    </lineage>
</organism>
<evidence type="ECO:0000256" key="1">
    <source>
        <dbReference type="SAM" id="Phobius"/>
    </source>
</evidence>
<protein>
    <submittedName>
        <fullName evidence="2">Uncharacterized protein</fullName>
    </submittedName>
</protein>
<keyword evidence="1" id="KW-0472">Membrane</keyword>
<dbReference type="Proteomes" id="UP001151529">
    <property type="component" value="Chromosome 1"/>
</dbReference>
<evidence type="ECO:0000313" key="2">
    <source>
        <dbReference type="EMBL" id="KAJ6715444.1"/>
    </source>
</evidence>